<protein>
    <submittedName>
        <fullName evidence="1">Uncharacterized protein</fullName>
    </submittedName>
</protein>
<comment type="caution">
    <text evidence="1">The sequence shown here is derived from an EMBL/GenBank/DDBJ whole genome shotgun (WGS) entry which is preliminary data.</text>
</comment>
<organism evidence="1 2">
    <name type="scientific">Vaccinium darrowii</name>
    <dbReference type="NCBI Taxonomy" id="229202"/>
    <lineage>
        <taxon>Eukaryota</taxon>
        <taxon>Viridiplantae</taxon>
        <taxon>Streptophyta</taxon>
        <taxon>Embryophyta</taxon>
        <taxon>Tracheophyta</taxon>
        <taxon>Spermatophyta</taxon>
        <taxon>Magnoliopsida</taxon>
        <taxon>eudicotyledons</taxon>
        <taxon>Gunneridae</taxon>
        <taxon>Pentapetalae</taxon>
        <taxon>asterids</taxon>
        <taxon>Ericales</taxon>
        <taxon>Ericaceae</taxon>
        <taxon>Vaccinioideae</taxon>
        <taxon>Vaccinieae</taxon>
        <taxon>Vaccinium</taxon>
    </lineage>
</organism>
<gene>
    <name evidence="1" type="ORF">Vadar_019206</name>
</gene>
<accession>A0ACB7XRN9</accession>
<reference evidence="1 2" key="1">
    <citation type="journal article" date="2021" name="Hortic Res">
        <title>High-quality reference genome and annotation aids understanding of berry development for evergreen blueberry (Vaccinium darrowii).</title>
        <authorList>
            <person name="Yu J."/>
            <person name="Hulse-Kemp A.M."/>
            <person name="Babiker E."/>
            <person name="Staton M."/>
        </authorList>
    </citation>
    <scope>NUCLEOTIDE SEQUENCE [LARGE SCALE GENOMIC DNA]</scope>
    <source>
        <strain evidence="2">cv. NJ 8807/NJ 8810</strain>
        <tissue evidence="1">Young leaf</tissue>
    </source>
</reference>
<dbReference type="Proteomes" id="UP000828048">
    <property type="component" value="Chromosome 1"/>
</dbReference>
<sequence length="163" mass="18357">MDPLLEIGVPSTHHRSRRNLTNQQRQMIFEMLLMKVEKGKLKRGSIPEVAAIFSANPKTVRKICQQAMACFTNGLVVDVSSKLPRGAGRKQLQIDLNKVSEVDISRRTNIRSLSAAMKVSKSTLHRRIKEGEFQNGGKICFGRMLQLEKAFGFCLKLVQCKSK</sequence>
<evidence type="ECO:0000313" key="1">
    <source>
        <dbReference type="EMBL" id="KAH7843659.1"/>
    </source>
</evidence>
<dbReference type="EMBL" id="CM037151">
    <property type="protein sequence ID" value="KAH7843659.1"/>
    <property type="molecule type" value="Genomic_DNA"/>
</dbReference>
<name>A0ACB7XRN9_9ERIC</name>
<proteinExistence type="predicted"/>
<evidence type="ECO:0000313" key="2">
    <source>
        <dbReference type="Proteomes" id="UP000828048"/>
    </source>
</evidence>
<keyword evidence="2" id="KW-1185">Reference proteome</keyword>